<name>A0A6A6Z5I5_9PEZI</name>
<keyword evidence="1" id="KW-0812">Transmembrane</keyword>
<dbReference type="RefSeq" id="XP_033583336.1">
    <property type="nucleotide sequence ID" value="XM_033712637.1"/>
</dbReference>
<keyword evidence="1" id="KW-0472">Membrane</keyword>
<gene>
    <name evidence="2 4" type="ORF">BDZ99DRAFT_134771</name>
</gene>
<reference evidence="4" key="3">
    <citation type="submission" date="2025-04" db="UniProtKB">
        <authorList>
            <consortium name="RefSeq"/>
        </authorList>
    </citation>
    <scope>IDENTIFICATION</scope>
    <source>
        <strain evidence="4">CBS 304.34</strain>
    </source>
</reference>
<dbReference type="OrthoDB" id="3524679at2759"/>
<dbReference type="EMBL" id="MU003693">
    <property type="protein sequence ID" value="KAF2816372.1"/>
    <property type="molecule type" value="Genomic_DNA"/>
</dbReference>
<organism evidence="2">
    <name type="scientific">Mytilinidion resinicola</name>
    <dbReference type="NCBI Taxonomy" id="574789"/>
    <lineage>
        <taxon>Eukaryota</taxon>
        <taxon>Fungi</taxon>
        <taxon>Dikarya</taxon>
        <taxon>Ascomycota</taxon>
        <taxon>Pezizomycotina</taxon>
        <taxon>Dothideomycetes</taxon>
        <taxon>Pleosporomycetidae</taxon>
        <taxon>Mytilinidiales</taxon>
        <taxon>Mytilinidiaceae</taxon>
        <taxon>Mytilinidion</taxon>
    </lineage>
</organism>
<evidence type="ECO:0000313" key="2">
    <source>
        <dbReference type="EMBL" id="KAF2816372.1"/>
    </source>
</evidence>
<reference evidence="4" key="2">
    <citation type="submission" date="2020-04" db="EMBL/GenBank/DDBJ databases">
        <authorList>
            <consortium name="NCBI Genome Project"/>
        </authorList>
    </citation>
    <scope>NUCLEOTIDE SEQUENCE</scope>
    <source>
        <strain evidence="4">CBS 304.34</strain>
    </source>
</reference>
<keyword evidence="1" id="KW-1133">Transmembrane helix</keyword>
<evidence type="ECO:0000313" key="3">
    <source>
        <dbReference type="Proteomes" id="UP000504636"/>
    </source>
</evidence>
<reference evidence="2 4" key="1">
    <citation type="journal article" date="2020" name="Stud. Mycol.">
        <title>101 Dothideomycetes genomes: a test case for predicting lifestyles and emergence of pathogens.</title>
        <authorList>
            <person name="Haridas S."/>
            <person name="Albert R."/>
            <person name="Binder M."/>
            <person name="Bloem J."/>
            <person name="Labutti K."/>
            <person name="Salamov A."/>
            <person name="Andreopoulos B."/>
            <person name="Baker S."/>
            <person name="Barry K."/>
            <person name="Bills G."/>
            <person name="Bluhm B."/>
            <person name="Cannon C."/>
            <person name="Castanera R."/>
            <person name="Culley D."/>
            <person name="Daum C."/>
            <person name="Ezra D."/>
            <person name="Gonzalez J."/>
            <person name="Henrissat B."/>
            <person name="Kuo A."/>
            <person name="Liang C."/>
            <person name="Lipzen A."/>
            <person name="Lutzoni F."/>
            <person name="Magnuson J."/>
            <person name="Mondo S."/>
            <person name="Nolan M."/>
            <person name="Ohm R."/>
            <person name="Pangilinan J."/>
            <person name="Park H.-J."/>
            <person name="Ramirez L."/>
            <person name="Alfaro M."/>
            <person name="Sun H."/>
            <person name="Tritt A."/>
            <person name="Yoshinaga Y."/>
            <person name="Zwiers L.-H."/>
            <person name="Turgeon B."/>
            <person name="Goodwin S."/>
            <person name="Spatafora J."/>
            <person name="Crous P."/>
            <person name="Grigoriev I."/>
        </authorList>
    </citation>
    <scope>NUCLEOTIDE SEQUENCE</scope>
    <source>
        <strain evidence="2 4">CBS 304.34</strain>
    </source>
</reference>
<proteinExistence type="predicted"/>
<dbReference type="AlphaFoldDB" id="A0A6A6Z5I5"/>
<evidence type="ECO:0000256" key="1">
    <source>
        <dbReference type="SAM" id="Phobius"/>
    </source>
</evidence>
<dbReference type="Proteomes" id="UP000504636">
    <property type="component" value="Unplaced"/>
</dbReference>
<protein>
    <submittedName>
        <fullName evidence="2 4">Uncharacterized protein</fullName>
    </submittedName>
</protein>
<feature type="transmembrane region" description="Helical" evidence="1">
    <location>
        <begin position="12"/>
        <end position="30"/>
    </location>
</feature>
<dbReference type="GeneID" id="54453530"/>
<sequence>MSTSPRRLQNANYRFLVYFLALPIITLYSLCLSGCVSNSAGIPNIFAVKLQERNETSLISEIRVNYFGLCASVPSKALYCLSSSGKTADSIGRERLNLPWLPN</sequence>
<evidence type="ECO:0000313" key="4">
    <source>
        <dbReference type="RefSeq" id="XP_033583336.1"/>
    </source>
</evidence>
<accession>A0A6A6Z5I5</accession>
<keyword evidence="3" id="KW-1185">Reference proteome</keyword>